<name>A0ABM9ZXJ4_9BACT</name>
<dbReference type="EMBL" id="ADFP01000031">
    <property type="protein sequence ID" value="EFB91557.1"/>
    <property type="molecule type" value="Genomic_DNA"/>
</dbReference>
<sequence length="50" mass="5767">MFLSSTFSLPWVIFVFVKKGRKPLLFSVETRMIMKINLPAGIYGRGLYGR</sequence>
<reference evidence="1 2" key="1">
    <citation type="submission" date="2009-12" db="EMBL/GenBank/DDBJ databases">
        <authorList>
            <person name="Shrivastava S."/>
            <person name="Madupu R."/>
            <person name="Durkin A.S."/>
            <person name="Torralba M."/>
            <person name="Methe B."/>
            <person name="Sutton G.G."/>
            <person name="Strausberg R.L."/>
            <person name="Nelson K.E."/>
        </authorList>
    </citation>
    <scope>NUCLEOTIDE SEQUENCE [LARGE SCALE GENOMIC DNA]</scope>
    <source>
        <strain evidence="1 2">W5455</strain>
    </source>
</reference>
<proteinExistence type="predicted"/>
<comment type="caution">
    <text evidence="1">The sequence shown here is derived from an EMBL/GenBank/DDBJ whole genome shotgun (WGS) entry which is preliminary data.</text>
</comment>
<dbReference type="Proteomes" id="UP000006462">
    <property type="component" value="Unassembled WGS sequence"/>
</dbReference>
<evidence type="ECO:0000313" key="2">
    <source>
        <dbReference type="Proteomes" id="UP000006462"/>
    </source>
</evidence>
<gene>
    <name evidence="1" type="ORF">HMPREF7215_2818</name>
</gene>
<evidence type="ECO:0000313" key="1">
    <source>
        <dbReference type="EMBL" id="EFB91557.1"/>
    </source>
</evidence>
<protein>
    <submittedName>
        <fullName evidence="1">Uncharacterized protein</fullName>
    </submittedName>
</protein>
<accession>A0ABM9ZXJ4</accession>
<organism evidence="1 2">
    <name type="scientific">Pyramidobacter piscolens W5455</name>
    <dbReference type="NCBI Taxonomy" id="352165"/>
    <lineage>
        <taxon>Bacteria</taxon>
        <taxon>Thermotogati</taxon>
        <taxon>Synergistota</taxon>
        <taxon>Synergistia</taxon>
        <taxon>Synergistales</taxon>
        <taxon>Dethiosulfovibrionaceae</taxon>
        <taxon>Pyramidobacter</taxon>
    </lineage>
</organism>
<keyword evidence="2" id="KW-1185">Reference proteome</keyword>